<dbReference type="PANTHER" id="PTHR46377">
    <property type="entry name" value="DUAL SPECIFICITY PROTEIN PHOSPHATASE 19"/>
    <property type="match status" value="1"/>
</dbReference>
<gene>
    <name evidence="2" type="ORF">Poli38472_014833</name>
</gene>
<dbReference type="SUPFAM" id="SSF52490">
    <property type="entry name" value="Tubulin nucleotide-binding domain-like"/>
    <property type="match status" value="1"/>
</dbReference>
<organism evidence="2 3">
    <name type="scientific">Pythium oligandrum</name>
    <name type="common">Mycoparasitic fungus</name>
    <dbReference type="NCBI Taxonomy" id="41045"/>
    <lineage>
        <taxon>Eukaryota</taxon>
        <taxon>Sar</taxon>
        <taxon>Stramenopiles</taxon>
        <taxon>Oomycota</taxon>
        <taxon>Peronosporomycetes</taxon>
        <taxon>Pythiales</taxon>
        <taxon>Pythiaceae</taxon>
        <taxon>Pythium</taxon>
    </lineage>
</organism>
<dbReference type="SMART" id="SM00195">
    <property type="entry name" value="DSPc"/>
    <property type="match status" value="1"/>
</dbReference>
<name>A0A8K1CE98_PYTOL</name>
<dbReference type="InterPro" id="IPR000340">
    <property type="entry name" value="Dual-sp_phosphatase_cat-dom"/>
</dbReference>
<dbReference type="Pfam" id="PF00782">
    <property type="entry name" value="DSPc"/>
    <property type="match status" value="1"/>
</dbReference>
<evidence type="ECO:0000313" key="3">
    <source>
        <dbReference type="Proteomes" id="UP000794436"/>
    </source>
</evidence>
<dbReference type="CDD" id="cd14498">
    <property type="entry name" value="DSP"/>
    <property type="match status" value="1"/>
</dbReference>
<dbReference type="Proteomes" id="UP000794436">
    <property type="component" value="Unassembled WGS sequence"/>
</dbReference>
<dbReference type="InterPro" id="IPR036525">
    <property type="entry name" value="Tubulin/FtsZ_GTPase_sf"/>
</dbReference>
<evidence type="ECO:0000259" key="1">
    <source>
        <dbReference type="SMART" id="SM00195"/>
    </source>
</evidence>
<dbReference type="GO" id="GO:0005737">
    <property type="term" value="C:cytoplasm"/>
    <property type="evidence" value="ECO:0007669"/>
    <property type="project" value="TreeGrafter"/>
</dbReference>
<dbReference type="AlphaFoldDB" id="A0A8K1CE98"/>
<proteinExistence type="predicted"/>
<feature type="non-terminal residue" evidence="2">
    <location>
        <position position="1"/>
    </location>
</feature>
<dbReference type="SUPFAM" id="SSF52799">
    <property type="entry name" value="(Phosphotyrosine protein) phosphatases II"/>
    <property type="match status" value="1"/>
</dbReference>
<dbReference type="GO" id="GO:0008579">
    <property type="term" value="F:JUN kinase phosphatase activity"/>
    <property type="evidence" value="ECO:0007669"/>
    <property type="project" value="TreeGrafter"/>
</dbReference>
<dbReference type="OrthoDB" id="2017893at2759"/>
<accession>A0A8K1CE98</accession>
<dbReference type="Gene3D" id="3.90.190.10">
    <property type="entry name" value="Protein tyrosine phosphatase superfamily"/>
    <property type="match status" value="1"/>
</dbReference>
<evidence type="ECO:0000313" key="2">
    <source>
        <dbReference type="EMBL" id="TMW60968.1"/>
    </source>
</evidence>
<comment type="caution">
    <text evidence="2">The sequence shown here is derived from an EMBL/GenBank/DDBJ whole genome shotgun (WGS) entry which is preliminary data.</text>
</comment>
<dbReference type="Gene3D" id="3.40.50.1440">
    <property type="entry name" value="Tubulin/FtsZ, GTPase domain"/>
    <property type="match status" value="1"/>
</dbReference>
<dbReference type="InterPro" id="IPR020422">
    <property type="entry name" value="TYR_PHOSPHATASE_DUAL_dom"/>
</dbReference>
<protein>
    <recommendedName>
        <fullName evidence="1">Tyrosine-protein phosphatase domain-containing protein</fullName>
    </recommendedName>
</protein>
<dbReference type="EMBL" id="SPLM01000100">
    <property type="protein sequence ID" value="TMW60968.1"/>
    <property type="molecule type" value="Genomic_DNA"/>
</dbReference>
<keyword evidence="3" id="KW-1185">Reference proteome</keyword>
<feature type="domain" description="Tyrosine-protein phosphatase" evidence="1">
    <location>
        <begin position="29"/>
        <end position="165"/>
    </location>
</feature>
<reference evidence="2" key="1">
    <citation type="submission" date="2019-03" db="EMBL/GenBank/DDBJ databases">
        <title>Long read genome sequence of the mycoparasitic Pythium oligandrum ATCC 38472 isolated from sugarbeet rhizosphere.</title>
        <authorList>
            <person name="Gaulin E."/>
        </authorList>
    </citation>
    <scope>NUCLEOTIDE SEQUENCE</scope>
    <source>
        <strain evidence="2">ATCC 38472_TT</strain>
    </source>
</reference>
<sequence>MARRSDDDVVEQLLARQRAHPSVDAVPIAAKIRDVSLFIGEAKAAQDAEFLQQHKIAHVVSLGTGRLSPASCDVLLVDILDMEDQLIVCHFNECIEFLRSALADGKSAVLVHCVYGQSQRRCVRCVPHACKQMSMLEAYNAVQQARPCIYINLGFLSQLQLFERMEWDANLLGPTNAHAENAKNAQFDESMSTFFRNVDTRYSDPVDLPFESGKSAIRSLKARAILVDMEQGPVSETLADRWASSLTSSSSSQTSLVPATTGSGLGTYILGLLEDHYPEVYRFTTAIFPSEDDGHHFSLQQHTLS</sequence>
<dbReference type="PANTHER" id="PTHR46377:SF1">
    <property type="entry name" value="DUAL SPECIFICITY PROTEIN PHOSPHATASE 19"/>
    <property type="match status" value="1"/>
</dbReference>
<dbReference type="InterPro" id="IPR029021">
    <property type="entry name" value="Prot-tyrosine_phosphatase-like"/>
</dbReference>